<accession>A0A3A5LYQ3</accession>
<dbReference type="SUPFAM" id="SSF51182">
    <property type="entry name" value="RmlC-like cupins"/>
    <property type="match status" value="1"/>
</dbReference>
<dbReference type="Gene3D" id="2.60.120.10">
    <property type="entry name" value="Jelly Rolls"/>
    <property type="match status" value="1"/>
</dbReference>
<evidence type="ECO:0000313" key="1">
    <source>
        <dbReference type="EMBL" id="RJT76246.1"/>
    </source>
</evidence>
<keyword evidence="2" id="KW-1185">Reference proteome</keyword>
<sequence length="230" mass="24163">MTRAVLRAVVRAQEQKDGYWLTRHDPSSRFRPSSRSIVSTGQVPATAWRNGAGNTREIAAFRSAGSTVDFAWRVSVADLARNAPFSRLPGVDRTLLIASGDGIVLDVAGTSTQLDERAILVFSGEDDAAVTLSHGPAVAVNLMTARSRCSGGMDVLPVEGARTLGPATAVVLVLEGSARTAGGEVLRSMDFLLCGLGTETLEFTAAVALFISIRGGDRAEPPPALNTSVR</sequence>
<dbReference type="PANTHER" id="PTHR37943">
    <property type="entry name" value="PROTEIN VES"/>
    <property type="match status" value="1"/>
</dbReference>
<dbReference type="PANTHER" id="PTHR37943:SF1">
    <property type="entry name" value="PROTEIN VES"/>
    <property type="match status" value="1"/>
</dbReference>
<gene>
    <name evidence="1" type="ORF">D6T63_16765</name>
</gene>
<proteinExistence type="predicted"/>
<dbReference type="InterPro" id="IPR014710">
    <property type="entry name" value="RmlC-like_jellyroll"/>
</dbReference>
<dbReference type="OrthoDB" id="9800082at2"/>
<dbReference type="Pfam" id="PF05962">
    <property type="entry name" value="HutD"/>
    <property type="match status" value="1"/>
</dbReference>
<dbReference type="InterPro" id="IPR010282">
    <property type="entry name" value="Uncharacterised_HutD/Ves"/>
</dbReference>
<dbReference type="RefSeq" id="WP_120150197.1">
    <property type="nucleotide sequence ID" value="NZ_QZVT01000012.1"/>
</dbReference>
<evidence type="ECO:0000313" key="2">
    <source>
        <dbReference type="Proteomes" id="UP000272560"/>
    </source>
</evidence>
<comment type="caution">
    <text evidence="1">The sequence shown here is derived from an EMBL/GenBank/DDBJ whole genome shotgun (WGS) entry which is preliminary data.</text>
</comment>
<dbReference type="InterPro" id="IPR011051">
    <property type="entry name" value="RmlC_Cupin_sf"/>
</dbReference>
<name>A0A3A5LYQ3_9MICC</name>
<dbReference type="EMBL" id="QZVT01000012">
    <property type="protein sequence ID" value="RJT76246.1"/>
    <property type="molecule type" value="Genomic_DNA"/>
</dbReference>
<dbReference type="Proteomes" id="UP000272560">
    <property type="component" value="Unassembled WGS sequence"/>
</dbReference>
<dbReference type="AlphaFoldDB" id="A0A3A5LYQ3"/>
<organism evidence="1 2">
    <name type="scientific">Arthrobacter cheniae</name>
    <dbReference type="NCBI Taxonomy" id="1258888"/>
    <lineage>
        <taxon>Bacteria</taxon>
        <taxon>Bacillati</taxon>
        <taxon>Actinomycetota</taxon>
        <taxon>Actinomycetes</taxon>
        <taxon>Micrococcales</taxon>
        <taxon>Micrococcaceae</taxon>
        <taxon>Arthrobacter</taxon>
    </lineage>
</organism>
<protein>
    <submittedName>
        <fullName evidence="1">HutD family protein</fullName>
    </submittedName>
</protein>
<reference evidence="1 2" key="1">
    <citation type="submission" date="2018-09" db="EMBL/GenBank/DDBJ databases">
        <title>Novel species of Arthrobacter.</title>
        <authorList>
            <person name="Liu Q."/>
            <person name="Xin Y.-H."/>
        </authorList>
    </citation>
    <scope>NUCLEOTIDE SEQUENCE [LARGE SCALE GENOMIC DNA]</scope>
    <source>
        <strain evidence="1 2">Hz2</strain>
    </source>
</reference>